<evidence type="ECO:0008006" key="4">
    <source>
        <dbReference type="Google" id="ProtNLM"/>
    </source>
</evidence>
<name>A0ABU0H032_9HYPH</name>
<comment type="caution">
    <text evidence="2">The sequence shown here is derived from an EMBL/GenBank/DDBJ whole genome shotgun (WGS) entry which is preliminary data.</text>
</comment>
<feature type="transmembrane region" description="Helical" evidence="1">
    <location>
        <begin position="46"/>
        <end position="65"/>
    </location>
</feature>
<evidence type="ECO:0000313" key="3">
    <source>
        <dbReference type="Proteomes" id="UP001241603"/>
    </source>
</evidence>
<dbReference type="EMBL" id="JAUSVO010000001">
    <property type="protein sequence ID" value="MDQ0435669.1"/>
    <property type="molecule type" value="Genomic_DNA"/>
</dbReference>
<organism evidence="2 3">
    <name type="scientific">Kaistia dalseonensis</name>
    <dbReference type="NCBI Taxonomy" id="410840"/>
    <lineage>
        <taxon>Bacteria</taxon>
        <taxon>Pseudomonadati</taxon>
        <taxon>Pseudomonadota</taxon>
        <taxon>Alphaproteobacteria</taxon>
        <taxon>Hyphomicrobiales</taxon>
        <taxon>Kaistiaceae</taxon>
        <taxon>Kaistia</taxon>
    </lineage>
</organism>
<keyword evidence="3" id="KW-1185">Reference proteome</keyword>
<protein>
    <recommendedName>
        <fullName evidence="4">Flp pilus-assembly TadG-like N-terminal domain-containing protein</fullName>
    </recommendedName>
</protein>
<keyword evidence="1" id="KW-0812">Transmembrane</keyword>
<dbReference type="Proteomes" id="UP001241603">
    <property type="component" value="Unassembled WGS sequence"/>
</dbReference>
<evidence type="ECO:0000313" key="2">
    <source>
        <dbReference type="EMBL" id="MDQ0435669.1"/>
    </source>
</evidence>
<keyword evidence="1" id="KW-0472">Membrane</keyword>
<proteinExistence type="predicted"/>
<gene>
    <name evidence="2" type="ORF">QO014_000039</name>
</gene>
<accession>A0ABU0H032</accession>
<keyword evidence="1" id="KW-1133">Transmembrane helix</keyword>
<dbReference type="RefSeq" id="WP_266346642.1">
    <property type="nucleotide sequence ID" value="NZ_JAPKNG010000001.1"/>
</dbReference>
<sequence length="172" mass="17991">MFTNWPLMAGLPRLAELIRRLNAPYRSRVGREAELRTMRRANSADMAVIFAVCSIALVGITGSAIDLSRRVLAKSELQQRLDTALREAALAPAGRRVATAEAVFDADTPQSIAQIASRSFQIEAGGLSGTATAAVPTTLSSVLGVRSLAVQASGRVAADAVGQDATEPVDGS</sequence>
<evidence type="ECO:0000256" key="1">
    <source>
        <dbReference type="SAM" id="Phobius"/>
    </source>
</evidence>
<reference evidence="2 3" key="1">
    <citation type="submission" date="2023-07" db="EMBL/GenBank/DDBJ databases">
        <title>Genomic Encyclopedia of Type Strains, Phase IV (KMG-IV): sequencing the most valuable type-strain genomes for metagenomic binning, comparative biology and taxonomic classification.</title>
        <authorList>
            <person name="Goeker M."/>
        </authorList>
    </citation>
    <scope>NUCLEOTIDE SEQUENCE [LARGE SCALE GENOMIC DNA]</scope>
    <source>
        <strain evidence="2 3">B6-8</strain>
    </source>
</reference>